<evidence type="ECO:0000256" key="5">
    <source>
        <dbReference type="ARBA" id="ARBA00023125"/>
    </source>
</evidence>
<dbReference type="PANTHER" id="PTHR12619">
    <property type="entry name" value="RFX TRANSCRIPTION FACTOR FAMILY"/>
    <property type="match status" value="1"/>
</dbReference>
<dbReference type="InterPro" id="IPR036388">
    <property type="entry name" value="WH-like_DNA-bd_sf"/>
</dbReference>
<dbReference type="GO" id="GO:0030154">
    <property type="term" value="P:cell differentiation"/>
    <property type="evidence" value="ECO:0007669"/>
    <property type="project" value="UniProtKB-KW"/>
</dbReference>
<accession>A0AAD9QRF1</accession>
<organism evidence="12 13">
    <name type="scientific">Acropora cervicornis</name>
    <name type="common">Staghorn coral</name>
    <dbReference type="NCBI Taxonomy" id="6130"/>
    <lineage>
        <taxon>Eukaryota</taxon>
        <taxon>Metazoa</taxon>
        <taxon>Cnidaria</taxon>
        <taxon>Anthozoa</taxon>
        <taxon>Hexacorallia</taxon>
        <taxon>Scleractinia</taxon>
        <taxon>Astrocoeniina</taxon>
        <taxon>Acroporidae</taxon>
        <taxon>Acropora</taxon>
    </lineage>
</organism>
<evidence type="ECO:0000259" key="11">
    <source>
        <dbReference type="PROSITE" id="PS51526"/>
    </source>
</evidence>
<feature type="region of interest" description="Disordered" evidence="10">
    <location>
        <begin position="551"/>
        <end position="582"/>
    </location>
</feature>
<proteinExistence type="predicted"/>
<evidence type="ECO:0000256" key="9">
    <source>
        <dbReference type="ARBA" id="ARBA00077088"/>
    </source>
</evidence>
<evidence type="ECO:0000256" key="7">
    <source>
        <dbReference type="ARBA" id="ARBA00023242"/>
    </source>
</evidence>
<dbReference type="InterPro" id="IPR039779">
    <property type="entry name" value="RFX-like"/>
</dbReference>
<keyword evidence="3" id="KW-0221">Differentiation</keyword>
<comment type="caution">
    <text evidence="12">The sequence shown here is derived from an EMBL/GenBank/DDBJ whole genome shotgun (WGS) entry which is preliminary data.</text>
</comment>
<feature type="domain" description="RFX-type winged-helix" evidence="11">
    <location>
        <begin position="87"/>
        <end position="162"/>
    </location>
</feature>
<evidence type="ECO:0000256" key="3">
    <source>
        <dbReference type="ARBA" id="ARBA00022782"/>
    </source>
</evidence>
<dbReference type="Pfam" id="PF25340">
    <property type="entry name" value="BCD_RFX"/>
    <property type="match status" value="1"/>
</dbReference>
<gene>
    <name evidence="12" type="ORF">P5673_009599</name>
</gene>
<evidence type="ECO:0000256" key="2">
    <source>
        <dbReference type="ARBA" id="ARBA00022473"/>
    </source>
</evidence>
<keyword evidence="5 12" id="KW-0238">DNA-binding</keyword>
<dbReference type="Proteomes" id="UP001249851">
    <property type="component" value="Unassembled WGS sequence"/>
</dbReference>
<protein>
    <recommendedName>
        <fullName evidence="8">DNA-binding protein RFX6</fullName>
    </recommendedName>
    <alternativeName>
        <fullName evidence="9">Regulatory factor X 6</fullName>
    </alternativeName>
</protein>
<keyword evidence="4" id="KW-0805">Transcription regulation</keyword>
<reference evidence="12" key="1">
    <citation type="journal article" date="2023" name="G3 (Bethesda)">
        <title>Whole genome assembly and annotation of the endangered Caribbean coral Acropora cervicornis.</title>
        <authorList>
            <person name="Selwyn J.D."/>
            <person name="Vollmer S.V."/>
        </authorList>
    </citation>
    <scope>NUCLEOTIDE SEQUENCE</scope>
    <source>
        <strain evidence="12">K2</strain>
    </source>
</reference>
<dbReference type="FunFam" id="1.10.10.10:FF:000211">
    <property type="entry name" value="Regulatory factor X, 6"/>
    <property type="match status" value="1"/>
</dbReference>
<reference evidence="12" key="2">
    <citation type="journal article" date="2023" name="Science">
        <title>Genomic signatures of disease resistance in endangered staghorn corals.</title>
        <authorList>
            <person name="Vollmer S.V."/>
            <person name="Selwyn J.D."/>
            <person name="Despard B.A."/>
            <person name="Roesel C.L."/>
        </authorList>
    </citation>
    <scope>NUCLEOTIDE SEQUENCE</scope>
    <source>
        <strain evidence="12">K2</strain>
    </source>
</reference>
<keyword evidence="7" id="KW-0539">Nucleus</keyword>
<keyword evidence="2" id="KW-0217">Developmental protein</keyword>
<evidence type="ECO:0000256" key="1">
    <source>
        <dbReference type="ARBA" id="ARBA00004123"/>
    </source>
</evidence>
<evidence type="ECO:0000256" key="8">
    <source>
        <dbReference type="ARBA" id="ARBA00072476"/>
    </source>
</evidence>
<name>A0AAD9QRF1_ACRCE</name>
<evidence type="ECO:0000256" key="6">
    <source>
        <dbReference type="ARBA" id="ARBA00023163"/>
    </source>
</evidence>
<comment type="subcellular location">
    <subcellularLocation>
        <location evidence="1">Nucleus</location>
    </subcellularLocation>
</comment>
<dbReference type="InterPro" id="IPR057321">
    <property type="entry name" value="RFX1-4/6/8-like_BCD"/>
</dbReference>
<evidence type="ECO:0000256" key="4">
    <source>
        <dbReference type="ARBA" id="ARBA00023015"/>
    </source>
</evidence>
<dbReference type="InterPro" id="IPR003150">
    <property type="entry name" value="DNA-bd_RFX"/>
</dbReference>
<dbReference type="PANTHER" id="PTHR12619:SF28">
    <property type="entry name" value="DNA-BINDING PROTEIN RFX6"/>
    <property type="match status" value="1"/>
</dbReference>
<dbReference type="EMBL" id="JARQWQ010000017">
    <property type="protein sequence ID" value="KAK2566152.1"/>
    <property type="molecule type" value="Genomic_DNA"/>
</dbReference>
<evidence type="ECO:0000256" key="10">
    <source>
        <dbReference type="SAM" id="MobiDB-lite"/>
    </source>
</evidence>
<sequence length="861" mass="97122">MPSTRKKRRLLDHPNNKLGLSEFSTKRDPLMRMKKYKLKSKKLIDNKKLVEQLNQADEGAEFIMRENKSKNGNSAVSKSKKEQLTETLHWLEENYVMCEGVCLPRCILYAHYLDFCRRHNVEAACAATFGKTIRLKFPQLTTRRLGTRGHSKYHYYGIGIKESSAYYHSVYSGKGLTRFSGSKVKNEGSFSARKYSLSSKTGTLLPDFPNPRLLELPPKISLEKVETFVVMYKTHCQCILDTAINANFDEIKNFLLHFWQGMPDHLLPLMNTEVMADVVCVCDSILYKVVMDVLVPSTMQDVPEGLLADVRTFARHLESWVLTATVELPEYLKMGKVQAVRRFVQSLRRQTSFLHLAQTSRPVLADQEIVDHMVKDLEKLEGINSGRLPGETKTEKDYDDGFDNEFLHDFLDLLREQAPLESYVEWLDRVVETKIIRPCEEAGDEFKTRAQEFLLRWSFLGARLMHNLTLNASSCFGSFHLLRMLLDEYMLLVIETKFYNETEEKLQEMLDRHLKMGEGVDKDTSPLRVQTVVTKTKFTVPDSVLLNGGKMPPKVNIVEPEPNPKPANRLKRAKSRDHPNGIKSRLKKLSTSRLNACSMINDQLSHSMNGFPPTPLESSAFMMPSPKENFFPGHIGISQAPLLTPPVSPAIASGLSRNALGNNGVSQVTYTALGEKKQQSWGFSTNGDLNPSSDVIDNLVAQHFNNCGLGGFVAPNRYQTLITNGSSYMNNGFDRNPDYIQNRTAPSMPYQPMMTSTSSPYVPQSQGFYMPVTQHGSRNHIDHVTTSTEMPMMSCNMGYTDAAGIIDEAGGVGEHADENDEYINMTVHKLFNGDCELEKMDCVDEPGILPSINSLLTEAAI</sequence>
<dbReference type="AlphaFoldDB" id="A0AAD9QRF1"/>
<dbReference type="Pfam" id="PF02257">
    <property type="entry name" value="RFX_DNA_binding"/>
    <property type="match status" value="1"/>
</dbReference>
<dbReference type="SUPFAM" id="SSF46785">
    <property type="entry name" value="Winged helix' DNA-binding domain"/>
    <property type="match status" value="1"/>
</dbReference>
<dbReference type="GO" id="GO:0000978">
    <property type="term" value="F:RNA polymerase II cis-regulatory region sequence-specific DNA binding"/>
    <property type="evidence" value="ECO:0007669"/>
    <property type="project" value="TreeGrafter"/>
</dbReference>
<dbReference type="InterPro" id="IPR036390">
    <property type="entry name" value="WH_DNA-bd_sf"/>
</dbReference>
<dbReference type="GO" id="GO:0000981">
    <property type="term" value="F:DNA-binding transcription factor activity, RNA polymerase II-specific"/>
    <property type="evidence" value="ECO:0007669"/>
    <property type="project" value="TreeGrafter"/>
</dbReference>
<dbReference type="PROSITE" id="PS51526">
    <property type="entry name" value="RFX_DBD"/>
    <property type="match status" value="1"/>
</dbReference>
<dbReference type="GO" id="GO:0005634">
    <property type="term" value="C:nucleus"/>
    <property type="evidence" value="ECO:0007669"/>
    <property type="project" value="UniProtKB-SubCell"/>
</dbReference>
<keyword evidence="6" id="KW-0804">Transcription</keyword>
<dbReference type="Gene3D" id="1.10.10.10">
    <property type="entry name" value="Winged helix-like DNA-binding domain superfamily/Winged helix DNA-binding domain"/>
    <property type="match status" value="1"/>
</dbReference>
<keyword evidence="13" id="KW-1185">Reference proteome</keyword>
<evidence type="ECO:0000313" key="13">
    <source>
        <dbReference type="Proteomes" id="UP001249851"/>
    </source>
</evidence>
<evidence type="ECO:0000313" key="12">
    <source>
        <dbReference type="EMBL" id="KAK2566152.1"/>
    </source>
</evidence>